<gene>
    <name evidence="3" type="ORF">BBOMB_1192</name>
</gene>
<comment type="similarity">
    <text evidence="1 2">Belongs to the LOG family.</text>
</comment>
<dbReference type="OrthoDB" id="9801098at2"/>
<evidence type="ECO:0000313" key="3">
    <source>
        <dbReference type="EMBL" id="KFF31790.1"/>
    </source>
</evidence>
<sequence length="193" mass="21191">MKVTVYCGAASGRVGEYKEEIERLGVEIAQAGDELVYGGGRTGLMGAVARAVHDHGGKVLGVIPQVLKDREIADSSITDSLEIVADMDVRKRRLMAAGDVTITFPGGAGTLEEFSQAFSWARLGLNDKPCVLYDFNGFWDPMKEMIDRMVADGFVSPEHSDKLLFSHDYTEIRRFAASYQPPAPRMDPESDSR</sequence>
<dbReference type="Pfam" id="PF03641">
    <property type="entry name" value="Lysine_decarbox"/>
    <property type="match status" value="1"/>
</dbReference>
<dbReference type="GO" id="GO:0005829">
    <property type="term" value="C:cytosol"/>
    <property type="evidence" value="ECO:0007669"/>
    <property type="project" value="TreeGrafter"/>
</dbReference>
<dbReference type="RefSeq" id="WP_044087476.1">
    <property type="nucleotide sequence ID" value="NZ_ATLK01000001.1"/>
</dbReference>
<dbReference type="NCBIfam" id="TIGR00730">
    <property type="entry name" value="Rossman fold protein, TIGR00730 family"/>
    <property type="match status" value="1"/>
</dbReference>
<protein>
    <recommendedName>
        <fullName evidence="2">Cytokinin riboside 5'-monophosphate phosphoribohydrolase</fullName>
        <ecNumber evidence="2">3.2.2.n1</ecNumber>
    </recommendedName>
</protein>
<proteinExistence type="inferred from homology"/>
<dbReference type="EMBL" id="ATLK01000001">
    <property type="protein sequence ID" value="KFF31790.1"/>
    <property type="molecule type" value="Genomic_DNA"/>
</dbReference>
<dbReference type="Proteomes" id="UP000028730">
    <property type="component" value="Unassembled WGS sequence"/>
</dbReference>
<comment type="catalytic activity">
    <reaction evidence="2">
        <text>9-ribosyl-trans-zeatin 5'-phosphate + H2O = trans-zeatin + D-ribose 5-phosphate</text>
        <dbReference type="Rhea" id="RHEA:48564"/>
        <dbReference type="ChEBI" id="CHEBI:15377"/>
        <dbReference type="ChEBI" id="CHEBI:16522"/>
        <dbReference type="ChEBI" id="CHEBI:78346"/>
        <dbReference type="ChEBI" id="CHEBI:87947"/>
        <dbReference type="EC" id="3.2.2.n1"/>
    </reaction>
</comment>
<comment type="catalytic activity">
    <reaction evidence="2">
        <text>N(6)-(dimethylallyl)adenosine 5'-phosphate + H2O = N(6)-dimethylallyladenine + D-ribose 5-phosphate</text>
        <dbReference type="Rhea" id="RHEA:48560"/>
        <dbReference type="ChEBI" id="CHEBI:15377"/>
        <dbReference type="ChEBI" id="CHEBI:17660"/>
        <dbReference type="ChEBI" id="CHEBI:57526"/>
        <dbReference type="ChEBI" id="CHEBI:78346"/>
        <dbReference type="EC" id="3.2.2.n1"/>
    </reaction>
</comment>
<keyword evidence="2" id="KW-0203">Cytokinin biosynthesis</keyword>
<dbReference type="SUPFAM" id="SSF102405">
    <property type="entry name" value="MCP/YpsA-like"/>
    <property type="match status" value="1"/>
</dbReference>
<dbReference type="Gene3D" id="3.40.50.450">
    <property type="match status" value="1"/>
</dbReference>
<dbReference type="GO" id="GO:0009691">
    <property type="term" value="P:cytokinin biosynthetic process"/>
    <property type="evidence" value="ECO:0007669"/>
    <property type="project" value="UniProtKB-UniRule"/>
</dbReference>
<dbReference type="AlphaFoldDB" id="A0A086BPC6"/>
<dbReference type="InterPro" id="IPR005269">
    <property type="entry name" value="LOG"/>
</dbReference>
<dbReference type="STRING" id="1341695.BBOMB_1192"/>
<evidence type="ECO:0000256" key="2">
    <source>
        <dbReference type="RuleBase" id="RU363015"/>
    </source>
</evidence>
<reference evidence="3 4" key="1">
    <citation type="journal article" date="2014" name="Appl. Environ. Microbiol.">
        <title>Genomic encyclopedia of type strains of the genus Bifidobacterium.</title>
        <authorList>
            <person name="Milani C."/>
            <person name="Lugli G.A."/>
            <person name="Duranti S."/>
            <person name="Turroni F."/>
            <person name="Bottacini F."/>
            <person name="Mangifesta M."/>
            <person name="Sanchez B."/>
            <person name="Viappiani A."/>
            <person name="Mancabelli L."/>
            <person name="Taminiau B."/>
            <person name="Delcenserie V."/>
            <person name="Barrangou R."/>
            <person name="Margolles A."/>
            <person name="van Sinderen D."/>
            <person name="Ventura M."/>
        </authorList>
    </citation>
    <scope>NUCLEOTIDE SEQUENCE [LARGE SCALE GENOMIC DNA]</scope>
    <source>
        <strain evidence="3 4">DSM 19703</strain>
    </source>
</reference>
<keyword evidence="2" id="KW-0378">Hydrolase</keyword>
<dbReference type="PANTHER" id="PTHR31223:SF70">
    <property type="entry name" value="LOG FAMILY PROTEIN YJL055W"/>
    <property type="match status" value="1"/>
</dbReference>
<dbReference type="GO" id="GO:0102682">
    <property type="term" value="F:cytokinin riboside 5'-monophosphate phosphoribohydrolase activity"/>
    <property type="evidence" value="ECO:0007669"/>
    <property type="project" value="RHEA"/>
</dbReference>
<evidence type="ECO:0000256" key="1">
    <source>
        <dbReference type="ARBA" id="ARBA00006763"/>
    </source>
</evidence>
<accession>A0A086BPC6</accession>
<dbReference type="EC" id="3.2.2.n1" evidence="2"/>
<comment type="caution">
    <text evidence="3">The sequence shown here is derived from an EMBL/GenBank/DDBJ whole genome shotgun (WGS) entry which is preliminary data.</text>
</comment>
<organism evidence="3 4">
    <name type="scientific">Bifidobacterium bombi DSM 19703</name>
    <dbReference type="NCBI Taxonomy" id="1341695"/>
    <lineage>
        <taxon>Bacteria</taxon>
        <taxon>Bacillati</taxon>
        <taxon>Actinomycetota</taxon>
        <taxon>Actinomycetes</taxon>
        <taxon>Bifidobacteriales</taxon>
        <taxon>Bifidobacteriaceae</taxon>
        <taxon>Bifidobacterium</taxon>
    </lineage>
</organism>
<dbReference type="eggNOG" id="COG1611">
    <property type="taxonomic scope" value="Bacteria"/>
</dbReference>
<evidence type="ECO:0000313" key="4">
    <source>
        <dbReference type="Proteomes" id="UP000028730"/>
    </source>
</evidence>
<name>A0A086BPC6_9BIFI</name>
<keyword evidence="4" id="KW-1185">Reference proteome</keyword>
<dbReference type="InterPro" id="IPR031100">
    <property type="entry name" value="LOG_fam"/>
</dbReference>
<dbReference type="PANTHER" id="PTHR31223">
    <property type="entry name" value="LOG FAMILY PROTEIN YJL055W"/>
    <property type="match status" value="1"/>
</dbReference>